<dbReference type="EMBL" id="FMXO01000004">
    <property type="protein sequence ID" value="SDB17147.1"/>
    <property type="molecule type" value="Genomic_DNA"/>
</dbReference>
<proteinExistence type="predicted"/>
<evidence type="ECO:0000313" key="1">
    <source>
        <dbReference type="EMBL" id="SDB17147.1"/>
    </source>
</evidence>
<reference evidence="1 2" key="1">
    <citation type="submission" date="2016-10" db="EMBL/GenBank/DDBJ databases">
        <authorList>
            <person name="de Groot N.N."/>
        </authorList>
    </citation>
    <scope>NUCLEOTIDE SEQUENCE [LARGE SCALE GENOMIC DNA]</scope>
    <source>
        <strain evidence="1 2">ASO4-2</strain>
    </source>
</reference>
<dbReference type="STRING" id="617002.SAMN05660653_00809"/>
<organism evidence="1 2">
    <name type="scientific">Desulfonatronum thiosulfatophilum</name>
    <dbReference type="NCBI Taxonomy" id="617002"/>
    <lineage>
        <taxon>Bacteria</taxon>
        <taxon>Pseudomonadati</taxon>
        <taxon>Thermodesulfobacteriota</taxon>
        <taxon>Desulfovibrionia</taxon>
        <taxon>Desulfovibrionales</taxon>
        <taxon>Desulfonatronaceae</taxon>
        <taxon>Desulfonatronum</taxon>
    </lineage>
</organism>
<evidence type="ECO:0008006" key="3">
    <source>
        <dbReference type="Google" id="ProtNLM"/>
    </source>
</evidence>
<gene>
    <name evidence="1" type="ORF">SAMN05660653_00809</name>
</gene>
<accession>A0A1G6B935</accession>
<keyword evidence="2" id="KW-1185">Reference proteome</keyword>
<dbReference type="AlphaFoldDB" id="A0A1G6B935"/>
<protein>
    <recommendedName>
        <fullName evidence="3">Transposase</fullName>
    </recommendedName>
</protein>
<name>A0A1G6B935_9BACT</name>
<dbReference type="Proteomes" id="UP000198771">
    <property type="component" value="Unassembled WGS sequence"/>
</dbReference>
<evidence type="ECO:0000313" key="2">
    <source>
        <dbReference type="Proteomes" id="UP000198771"/>
    </source>
</evidence>
<sequence length="49" mass="6096">MRKVRIIFQHYFNPLHVYCRLREIGVDTCTAQRVCTVYERLIYRALRFF</sequence>